<sequence length="222" mass="24516">MLFEVCTPNYQSAKNAQEAGAHRIELCKELDVGGLTPSLDLLKRVSGELSIKTFILIRPRAGDFVYNDQEFEEMKNDIKTCKELGFDGIVSGLLNPDNTIDLIRTRALVELARPLEVTFHRAFDEVINPTEALEQLINLGVERVLTSGQKPKAEEGLSLLKTLKDKTQNKIIIVPGSGINPKNASIFKEAGFKEIHASASKEINGEITSDLNTIKAILDNLK</sequence>
<dbReference type="PANTHER" id="PTHR12598">
    <property type="entry name" value="COPPER HOMEOSTASIS PROTEIN CUTC"/>
    <property type="match status" value="1"/>
</dbReference>
<comment type="subcellular location">
    <subcellularLocation>
        <location evidence="2">Cytoplasm</location>
    </subcellularLocation>
</comment>
<accession>A0ABU2YHX0</accession>
<dbReference type="Proteomes" id="UP001259492">
    <property type="component" value="Unassembled WGS sequence"/>
</dbReference>
<proteinExistence type="inferred from homology"/>
<comment type="similarity">
    <text evidence="1 2">Belongs to the CutC family.</text>
</comment>
<dbReference type="EMBL" id="JAVRIA010000002">
    <property type="protein sequence ID" value="MDT0557746.1"/>
    <property type="molecule type" value="Genomic_DNA"/>
</dbReference>
<dbReference type="HAMAP" id="MF_00795">
    <property type="entry name" value="CutC"/>
    <property type="match status" value="1"/>
</dbReference>
<dbReference type="InterPro" id="IPR036822">
    <property type="entry name" value="CutC-like_dom_sf"/>
</dbReference>
<reference evidence="3 4" key="1">
    <citation type="submission" date="2023-09" db="EMBL/GenBank/DDBJ databases">
        <authorList>
            <person name="Rey-Velasco X."/>
        </authorList>
    </citation>
    <scope>NUCLEOTIDE SEQUENCE [LARGE SCALE GENOMIC DNA]</scope>
    <source>
        <strain evidence="3 4">W332</strain>
    </source>
</reference>
<dbReference type="Gene3D" id="3.20.20.380">
    <property type="entry name" value="Copper homeostasis (CutC) domain"/>
    <property type="match status" value="1"/>
</dbReference>
<organism evidence="3 4">
    <name type="scientific">Microcosmobacter mediterraneus</name>
    <dbReference type="NCBI Taxonomy" id="3075607"/>
    <lineage>
        <taxon>Bacteria</taxon>
        <taxon>Pseudomonadati</taxon>
        <taxon>Bacteroidota</taxon>
        <taxon>Flavobacteriia</taxon>
        <taxon>Flavobacteriales</taxon>
        <taxon>Flavobacteriaceae</taxon>
        <taxon>Microcosmobacter</taxon>
    </lineage>
</organism>
<dbReference type="PANTHER" id="PTHR12598:SF0">
    <property type="entry name" value="COPPER HOMEOSTASIS PROTEIN CUTC HOMOLOG"/>
    <property type="match status" value="1"/>
</dbReference>
<dbReference type="SUPFAM" id="SSF110395">
    <property type="entry name" value="CutC-like"/>
    <property type="match status" value="1"/>
</dbReference>
<evidence type="ECO:0000256" key="2">
    <source>
        <dbReference type="HAMAP-Rule" id="MF_00795"/>
    </source>
</evidence>
<dbReference type="RefSeq" id="WP_311426523.1">
    <property type="nucleotide sequence ID" value="NZ_JAVRIA010000002.1"/>
</dbReference>
<evidence type="ECO:0000313" key="4">
    <source>
        <dbReference type="Proteomes" id="UP001259492"/>
    </source>
</evidence>
<evidence type="ECO:0000256" key="1">
    <source>
        <dbReference type="ARBA" id="ARBA00007768"/>
    </source>
</evidence>
<keyword evidence="2" id="KW-0963">Cytoplasm</keyword>
<protein>
    <recommendedName>
        <fullName evidence="2">PF03932 family protein CutC</fullName>
    </recommendedName>
</protein>
<gene>
    <name evidence="2" type="primary">cutC</name>
    <name evidence="3" type="ORF">RM697_03760</name>
</gene>
<comment type="caution">
    <text evidence="2">Once thought to be involved in copper homeostasis, experiments in E.coli have shown this is not the case.</text>
</comment>
<dbReference type="Pfam" id="PF03932">
    <property type="entry name" value="CutC"/>
    <property type="match status" value="1"/>
</dbReference>
<evidence type="ECO:0000313" key="3">
    <source>
        <dbReference type="EMBL" id="MDT0557746.1"/>
    </source>
</evidence>
<keyword evidence="4" id="KW-1185">Reference proteome</keyword>
<name>A0ABU2YHX0_9FLAO</name>
<dbReference type="InterPro" id="IPR005627">
    <property type="entry name" value="CutC-like"/>
</dbReference>
<comment type="caution">
    <text evidence="3">The sequence shown here is derived from an EMBL/GenBank/DDBJ whole genome shotgun (WGS) entry which is preliminary data.</text>
</comment>